<dbReference type="AlphaFoldDB" id="A0A497XW88"/>
<dbReference type="EMBL" id="RCCK01000013">
    <property type="protein sequence ID" value="RLJ73806.1"/>
    <property type="molecule type" value="Genomic_DNA"/>
</dbReference>
<dbReference type="NCBIfam" id="TIGR02222">
    <property type="entry name" value="chap_CsaA"/>
    <property type="match status" value="1"/>
</dbReference>
<dbReference type="NCBIfam" id="NF007494">
    <property type="entry name" value="PRK10089.1-3"/>
    <property type="match status" value="1"/>
</dbReference>
<dbReference type="Pfam" id="PF01588">
    <property type="entry name" value="tRNA_bind"/>
    <property type="match status" value="1"/>
</dbReference>
<dbReference type="RefSeq" id="WP_121285805.1">
    <property type="nucleotide sequence ID" value="NZ_RCCK01000013.1"/>
</dbReference>
<reference evidence="6 8" key="2">
    <citation type="submission" date="2019-03" db="EMBL/GenBank/DDBJ databases">
        <authorList>
            <person name="He R.-H."/>
        </authorList>
    </citation>
    <scope>NUCLEOTIDE SEQUENCE [LARGE SCALE GENOMIC DNA]</scope>
    <source>
        <strain evidence="6 8">DSM 19624</strain>
    </source>
</reference>
<dbReference type="FunFam" id="2.40.50.140:FF:000165">
    <property type="entry name" value="Chaperone CsaA"/>
    <property type="match status" value="1"/>
</dbReference>
<feature type="domain" description="TRNA-binding" evidence="4">
    <location>
        <begin position="8"/>
        <end position="111"/>
    </location>
</feature>
<dbReference type="PANTHER" id="PTHR11586">
    <property type="entry name" value="TRNA-AMINOACYLATION COFACTOR ARC1 FAMILY MEMBER"/>
    <property type="match status" value="1"/>
</dbReference>
<dbReference type="NCBIfam" id="NF007495">
    <property type="entry name" value="PRK10089.1-4"/>
    <property type="match status" value="1"/>
</dbReference>
<keyword evidence="8" id="KW-1185">Reference proteome</keyword>
<dbReference type="GO" id="GO:0000049">
    <property type="term" value="F:tRNA binding"/>
    <property type="evidence" value="ECO:0007669"/>
    <property type="project" value="UniProtKB-UniRule"/>
</dbReference>
<dbReference type="Proteomes" id="UP000273898">
    <property type="component" value="Unassembled WGS sequence"/>
</dbReference>
<name>A0A497XW88_9SPHI</name>
<dbReference type="OrthoDB" id="9794564at2"/>
<dbReference type="PROSITE" id="PS50886">
    <property type="entry name" value="TRBD"/>
    <property type="match status" value="1"/>
</dbReference>
<dbReference type="SUPFAM" id="SSF50249">
    <property type="entry name" value="Nucleic acid-binding proteins"/>
    <property type="match status" value="1"/>
</dbReference>
<evidence type="ECO:0000259" key="4">
    <source>
        <dbReference type="PROSITE" id="PS50886"/>
    </source>
</evidence>
<keyword evidence="1 3" id="KW-0820">tRNA-binding</keyword>
<sequence>MEQITWGDFEKVELRVGTILEVFEFPEARRPAYKVKVDFGEFGIKMSSAQITKHYTLEELPGKQIVAVVNFPKKQIGKFMSEFLVTGFADENGDIVLTTVQSKVPNGSKLI</sequence>
<dbReference type="Gene3D" id="2.40.50.140">
    <property type="entry name" value="Nucleic acid-binding proteins"/>
    <property type="match status" value="1"/>
</dbReference>
<dbReference type="InterPro" id="IPR002547">
    <property type="entry name" value="tRNA-bd_dom"/>
</dbReference>
<dbReference type="InterPro" id="IPR051270">
    <property type="entry name" value="Tyrosine-tRNA_ligase_regulator"/>
</dbReference>
<evidence type="ECO:0000313" key="7">
    <source>
        <dbReference type="Proteomes" id="UP000273898"/>
    </source>
</evidence>
<accession>A0A497XW88</accession>
<evidence type="ECO:0000313" key="5">
    <source>
        <dbReference type="EMBL" id="RLJ73806.1"/>
    </source>
</evidence>
<keyword evidence="2 3" id="KW-0694">RNA-binding</keyword>
<organism evidence="5 7">
    <name type="scientific">Pedobacter alluvionis</name>
    <dbReference type="NCBI Taxonomy" id="475253"/>
    <lineage>
        <taxon>Bacteria</taxon>
        <taxon>Pseudomonadati</taxon>
        <taxon>Bacteroidota</taxon>
        <taxon>Sphingobacteriia</taxon>
        <taxon>Sphingobacteriales</taxon>
        <taxon>Sphingobacteriaceae</taxon>
        <taxon>Pedobacter</taxon>
    </lineage>
</organism>
<evidence type="ECO:0000256" key="2">
    <source>
        <dbReference type="ARBA" id="ARBA00022884"/>
    </source>
</evidence>
<proteinExistence type="predicted"/>
<dbReference type="NCBIfam" id="NF007493">
    <property type="entry name" value="PRK10089.1-2"/>
    <property type="match status" value="1"/>
</dbReference>
<dbReference type="EMBL" id="SOPX01000001">
    <property type="protein sequence ID" value="TFB32582.1"/>
    <property type="molecule type" value="Genomic_DNA"/>
</dbReference>
<comment type="caution">
    <text evidence="5">The sequence shown here is derived from an EMBL/GenBank/DDBJ whole genome shotgun (WGS) entry which is preliminary data.</text>
</comment>
<dbReference type="Proteomes" id="UP000297429">
    <property type="component" value="Unassembled WGS sequence"/>
</dbReference>
<evidence type="ECO:0000313" key="6">
    <source>
        <dbReference type="EMBL" id="TFB32582.1"/>
    </source>
</evidence>
<dbReference type="CDD" id="cd02798">
    <property type="entry name" value="tRNA_bind_CsaA"/>
    <property type="match status" value="1"/>
</dbReference>
<reference evidence="5 7" key="1">
    <citation type="submission" date="2018-10" db="EMBL/GenBank/DDBJ databases">
        <title>Genomic Encyclopedia of Archaeal and Bacterial Type Strains, Phase II (KMG-II): from individual species to whole genera.</title>
        <authorList>
            <person name="Goeker M."/>
        </authorList>
    </citation>
    <scope>NUCLEOTIDE SEQUENCE [LARGE SCALE GENOMIC DNA]</scope>
    <source>
        <strain evidence="5 7">DSM 19624</strain>
    </source>
</reference>
<dbReference type="PANTHER" id="PTHR11586:SF37">
    <property type="entry name" value="TRNA-BINDING DOMAIN-CONTAINING PROTEIN"/>
    <property type="match status" value="1"/>
</dbReference>
<dbReference type="InterPro" id="IPR012340">
    <property type="entry name" value="NA-bd_OB-fold"/>
</dbReference>
<protein>
    <submittedName>
        <fullName evidence="5">tRNA-binding protein</fullName>
    </submittedName>
</protein>
<evidence type="ECO:0000256" key="1">
    <source>
        <dbReference type="ARBA" id="ARBA00022555"/>
    </source>
</evidence>
<evidence type="ECO:0000313" key="8">
    <source>
        <dbReference type="Proteomes" id="UP000297429"/>
    </source>
</evidence>
<evidence type="ECO:0000256" key="3">
    <source>
        <dbReference type="PROSITE-ProRule" id="PRU00209"/>
    </source>
</evidence>
<gene>
    <name evidence="5" type="ORF">BCL90_3971</name>
    <name evidence="6" type="ORF">E3V97_00665</name>
</gene>
<dbReference type="InterPro" id="IPR008231">
    <property type="entry name" value="CsaA"/>
</dbReference>